<protein>
    <submittedName>
        <fullName evidence="8">C3H1-type domain-containing protein</fullName>
    </submittedName>
</protein>
<name>A0A1I7Y1J2_9BILA</name>
<keyword evidence="4 5" id="KW-0862">Zinc</keyword>
<dbReference type="Gene3D" id="4.10.1000.10">
    <property type="entry name" value="Zinc finger, CCCH-type"/>
    <property type="match status" value="1"/>
</dbReference>
<dbReference type="GO" id="GO:0043186">
    <property type="term" value="C:P granule"/>
    <property type="evidence" value="ECO:0007669"/>
    <property type="project" value="UniProtKB-ARBA"/>
</dbReference>
<keyword evidence="1 5" id="KW-0479">Metal-binding</keyword>
<feature type="zinc finger region" description="C3H1-type" evidence="5">
    <location>
        <begin position="5"/>
        <end position="33"/>
    </location>
</feature>
<dbReference type="InterPro" id="IPR000571">
    <property type="entry name" value="Znf_CCCH"/>
</dbReference>
<dbReference type="AlphaFoldDB" id="A0A1I7Y1J2"/>
<dbReference type="InterPro" id="IPR036855">
    <property type="entry name" value="Znf_CCCH_sf"/>
</dbReference>
<dbReference type="GO" id="GO:0008270">
    <property type="term" value="F:zinc ion binding"/>
    <property type="evidence" value="ECO:0007669"/>
    <property type="project" value="UniProtKB-KW"/>
</dbReference>
<evidence type="ECO:0000313" key="8">
    <source>
        <dbReference type="WBParaSite" id="L893_g11791.t1"/>
    </source>
</evidence>
<keyword evidence="7" id="KW-1185">Reference proteome</keyword>
<accession>A0A1I7Y1J2</accession>
<organism evidence="7 8">
    <name type="scientific">Steinernema glaseri</name>
    <dbReference type="NCBI Taxonomy" id="37863"/>
    <lineage>
        <taxon>Eukaryota</taxon>
        <taxon>Metazoa</taxon>
        <taxon>Ecdysozoa</taxon>
        <taxon>Nematoda</taxon>
        <taxon>Chromadorea</taxon>
        <taxon>Rhabditida</taxon>
        <taxon>Tylenchina</taxon>
        <taxon>Panagrolaimomorpha</taxon>
        <taxon>Strongyloidoidea</taxon>
        <taxon>Steinernematidae</taxon>
        <taxon>Steinernema</taxon>
    </lineage>
</organism>
<evidence type="ECO:0000256" key="2">
    <source>
        <dbReference type="ARBA" id="ARBA00022737"/>
    </source>
</evidence>
<feature type="domain" description="C3H1-type" evidence="6">
    <location>
        <begin position="5"/>
        <end position="33"/>
    </location>
</feature>
<evidence type="ECO:0000259" key="6">
    <source>
        <dbReference type="PROSITE" id="PS50103"/>
    </source>
</evidence>
<evidence type="ECO:0000256" key="1">
    <source>
        <dbReference type="ARBA" id="ARBA00022723"/>
    </source>
</evidence>
<evidence type="ECO:0000313" key="7">
    <source>
        <dbReference type="Proteomes" id="UP000095287"/>
    </source>
</evidence>
<keyword evidence="3 5" id="KW-0863">Zinc-finger</keyword>
<dbReference type="PROSITE" id="PS50103">
    <property type="entry name" value="ZF_C3H1"/>
    <property type="match status" value="1"/>
</dbReference>
<evidence type="ECO:0000256" key="5">
    <source>
        <dbReference type="PROSITE-ProRule" id="PRU00723"/>
    </source>
</evidence>
<proteinExistence type="predicted"/>
<dbReference type="WBParaSite" id="L893_g11791.t1">
    <property type="protein sequence ID" value="L893_g11791.t1"/>
    <property type="gene ID" value="L893_g11791"/>
</dbReference>
<evidence type="ECO:0000256" key="3">
    <source>
        <dbReference type="ARBA" id="ARBA00022771"/>
    </source>
</evidence>
<dbReference type="SMART" id="SM00356">
    <property type="entry name" value="ZnF_C3H1"/>
    <property type="match status" value="1"/>
</dbReference>
<dbReference type="FunFam" id="4.10.1000.10:FF:000018">
    <property type="entry name" value="Zinc finger protein"/>
    <property type="match status" value="1"/>
</dbReference>
<keyword evidence="2" id="KW-0677">Repeat</keyword>
<dbReference type="Pfam" id="PF00642">
    <property type="entry name" value="zf-CCCH"/>
    <property type="match status" value="1"/>
</dbReference>
<reference evidence="8" key="1">
    <citation type="submission" date="2016-11" db="UniProtKB">
        <authorList>
            <consortium name="WormBaseParasite"/>
        </authorList>
    </citation>
    <scope>IDENTIFICATION</scope>
</reference>
<evidence type="ECO:0000256" key="4">
    <source>
        <dbReference type="ARBA" id="ARBA00022833"/>
    </source>
</evidence>
<dbReference type="Proteomes" id="UP000095287">
    <property type="component" value="Unplaced"/>
</dbReference>
<sequence>TTDPRFKTKLCNKIREYGQCPYGVKCLFIHPEDENGPQDNKNVVKEAAMKELGEGEGADSDMS</sequence>
<dbReference type="SUPFAM" id="SSF90229">
    <property type="entry name" value="CCCH zinc finger"/>
    <property type="match status" value="1"/>
</dbReference>